<evidence type="ECO:0008006" key="4">
    <source>
        <dbReference type="Google" id="ProtNLM"/>
    </source>
</evidence>
<dbReference type="Pfam" id="PF10326">
    <property type="entry name" value="7TM_GPCR_Str"/>
    <property type="match status" value="1"/>
</dbReference>
<keyword evidence="1" id="KW-0812">Transmembrane</keyword>
<keyword evidence="1" id="KW-0472">Membrane</keyword>
<feature type="non-terminal residue" evidence="2">
    <location>
        <position position="1"/>
    </location>
</feature>
<dbReference type="PANTHER" id="PTHR45907:SF16">
    <property type="entry name" value="SERPENTINE RECEPTOR, CLASS J"/>
    <property type="match status" value="1"/>
</dbReference>
<dbReference type="PANTHER" id="PTHR45907">
    <property type="entry name" value="SERPENTINE RECEPTOR, CLASS J"/>
    <property type="match status" value="1"/>
</dbReference>
<reference evidence="2" key="1">
    <citation type="submission" date="2023-10" db="EMBL/GenBank/DDBJ databases">
        <title>Genome assembly of Pristionchus species.</title>
        <authorList>
            <person name="Yoshida K."/>
            <person name="Sommer R.J."/>
        </authorList>
    </citation>
    <scope>NUCLEOTIDE SEQUENCE</scope>
    <source>
        <strain evidence="2">RS5133</strain>
    </source>
</reference>
<feature type="transmembrane region" description="Helical" evidence="1">
    <location>
        <begin position="65"/>
        <end position="86"/>
    </location>
</feature>
<accession>A0AAV5VUJ5</accession>
<keyword evidence="1" id="KW-1133">Transmembrane helix</keyword>
<feature type="transmembrane region" description="Helical" evidence="1">
    <location>
        <begin position="27"/>
        <end position="45"/>
    </location>
</feature>
<feature type="transmembrane region" description="Helical" evidence="1">
    <location>
        <begin position="107"/>
        <end position="125"/>
    </location>
</feature>
<comment type="caution">
    <text evidence="2">The sequence shown here is derived from an EMBL/GenBank/DDBJ whole genome shotgun (WGS) entry which is preliminary data.</text>
</comment>
<keyword evidence="3" id="KW-1185">Reference proteome</keyword>
<evidence type="ECO:0000313" key="2">
    <source>
        <dbReference type="EMBL" id="GMT22382.1"/>
    </source>
</evidence>
<evidence type="ECO:0000256" key="1">
    <source>
        <dbReference type="SAM" id="Phobius"/>
    </source>
</evidence>
<protein>
    <recommendedName>
        <fullName evidence="4">G protein-coupled receptor</fullName>
    </recommendedName>
</protein>
<organism evidence="2 3">
    <name type="scientific">Pristionchus fissidentatus</name>
    <dbReference type="NCBI Taxonomy" id="1538716"/>
    <lineage>
        <taxon>Eukaryota</taxon>
        <taxon>Metazoa</taxon>
        <taxon>Ecdysozoa</taxon>
        <taxon>Nematoda</taxon>
        <taxon>Chromadorea</taxon>
        <taxon>Rhabditida</taxon>
        <taxon>Rhabditina</taxon>
        <taxon>Diplogasteromorpha</taxon>
        <taxon>Diplogasteroidea</taxon>
        <taxon>Neodiplogasteridae</taxon>
        <taxon>Pristionchus</taxon>
    </lineage>
</organism>
<dbReference type="Proteomes" id="UP001432322">
    <property type="component" value="Unassembled WGS sequence"/>
</dbReference>
<dbReference type="AlphaFoldDB" id="A0AAV5VUJ5"/>
<dbReference type="InterPro" id="IPR019428">
    <property type="entry name" value="7TM_GPCR_serpentine_rcpt_Str"/>
</dbReference>
<evidence type="ECO:0000313" key="3">
    <source>
        <dbReference type="Proteomes" id="UP001432322"/>
    </source>
</evidence>
<dbReference type="InterPro" id="IPR019423">
    <property type="entry name" value="7TM_GPCR_serpentine_rcpt_Srj"/>
</dbReference>
<dbReference type="EMBL" id="BTSY01000004">
    <property type="protein sequence ID" value="GMT22382.1"/>
    <property type="molecule type" value="Genomic_DNA"/>
</dbReference>
<sequence length="135" mass="15742">LGLCLNMAALYIVSKKSGKQITEYRKLLILFLIADFIFTIAHEVFKPIITLDGNLLIFYLSGPFNYRIYICYYCGLISMIFVLIAFHFVYRAMAISRHSFIHLELNWVRLLAIVIILATECTAWAEYLHTQFAYE</sequence>
<feature type="non-terminal residue" evidence="2">
    <location>
        <position position="135"/>
    </location>
</feature>
<gene>
    <name evidence="2" type="ORF">PFISCL1PPCAC_13679</name>
</gene>
<dbReference type="SUPFAM" id="SSF81321">
    <property type="entry name" value="Family A G protein-coupled receptor-like"/>
    <property type="match status" value="1"/>
</dbReference>
<proteinExistence type="predicted"/>
<name>A0AAV5VUJ5_9BILA</name>